<dbReference type="InterPro" id="IPR052072">
    <property type="entry name" value="Vascular_dev_regulator"/>
</dbReference>
<dbReference type="PANTHER" id="PTHR16027">
    <property type="entry name" value="DILUTE DOMAIN-CONTAINING PROTEIN YPR089W"/>
    <property type="match status" value="1"/>
</dbReference>
<proteinExistence type="predicted"/>
<name>A0AAD9MG58_PROWI</name>
<reference evidence="4" key="1">
    <citation type="submission" date="2021-01" db="EMBL/GenBank/DDBJ databases">
        <authorList>
            <person name="Eckstrom K.M.E."/>
        </authorList>
    </citation>
    <scope>NUCLEOTIDE SEQUENCE</scope>
    <source>
        <strain evidence="4">UVCC 0001</strain>
    </source>
</reference>
<feature type="domain" description="Dilute" evidence="3">
    <location>
        <begin position="145"/>
        <end position="424"/>
    </location>
</feature>
<feature type="coiled-coil region" evidence="1">
    <location>
        <begin position="5"/>
        <end position="32"/>
    </location>
</feature>
<evidence type="ECO:0000256" key="2">
    <source>
        <dbReference type="SAM" id="MobiDB-lite"/>
    </source>
</evidence>
<dbReference type="AlphaFoldDB" id="A0AAD9MG58"/>
<evidence type="ECO:0000313" key="5">
    <source>
        <dbReference type="Proteomes" id="UP001255856"/>
    </source>
</evidence>
<comment type="caution">
    <text evidence="4">The sequence shown here is derived from an EMBL/GenBank/DDBJ whole genome shotgun (WGS) entry which is preliminary data.</text>
</comment>
<gene>
    <name evidence="4" type="ORF">QBZ16_001056</name>
</gene>
<dbReference type="InterPro" id="IPR002710">
    <property type="entry name" value="Dilute_dom"/>
</dbReference>
<feature type="region of interest" description="Disordered" evidence="2">
    <location>
        <begin position="44"/>
        <end position="68"/>
    </location>
</feature>
<keyword evidence="5" id="KW-1185">Reference proteome</keyword>
<organism evidence="4 5">
    <name type="scientific">Prototheca wickerhamii</name>
    <dbReference type="NCBI Taxonomy" id="3111"/>
    <lineage>
        <taxon>Eukaryota</taxon>
        <taxon>Viridiplantae</taxon>
        <taxon>Chlorophyta</taxon>
        <taxon>core chlorophytes</taxon>
        <taxon>Trebouxiophyceae</taxon>
        <taxon>Chlorellales</taxon>
        <taxon>Chlorellaceae</taxon>
        <taxon>Prototheca</taxon>
    </lineage>
</organism>
<keyword evidence="1" id="KW-0175">Coiled coil</keyword>
<dbReference type="Pfam" id="PF01843">
    <property type="entry name" value="DIL"/>
    <property type="match status" value="1"/>
</dbReference>
<dbReference type="PANTHER" id="PTHR16027:SF6">
    <property type="entry name" value="DILUTE DOMAIN-CONTAINING PROTEIN"/>
    <property type="match status" value="1"/>
</dbReference>
<feature type="compositionally biased region" description="Low complexity" evidence="2">
    <location>
        <begin position="50"/>
        <end position="68"/>
    </location>
</feature>
<sequence>MLLHIVALNQRVAKLEAELKSAAARESGLTSELEGARAAAAAELARRAEPVTPEPAHAAPEEPAAAEDGAAARLALAGPHADALETLVGAAVAPRLPSVRVPLVPEPASPLHVPLAAWLLSESLIAWAGAWPAAELNLAADGVQQSVVQQAASGGLSAQAYWLASTLATGALLKMRTIGRKEGGLLLRLGDELITFGPLHDVLAETVADTLPVSVSVLLSDQAKRTARRRGGAGGLGSPPGSNGHPSPAAWSPGAGISSWQALLGALTNVVETLRGEGVPAPAVRALSLACLRFIDAELLNALLLRRDCCSMSAARVLLAGLAELHGWAAYIGTEWCGGPELVGQALERVAQAARYLVQGKDDCVRKAHRGVPLLPDLGKLCPSLTLQQVYRLTEHQHDDWIAGVGLGSQNIVLLESLQRLMAAQPGGAQDEQDDGGADDEENLLVDTMEAFRLPRRALTEAARCFVQAVPRAALLDLIDQACRGSDALPGTLARNKDFEFLRDEA</sequence>
<dbReference type="EMBL" id="JASFZW010000011">
    <property type="protein sequence ID" value="KAK2076124.1"/>
    <property type="molecule type" value="Genomic_DNA"/>
</dbReference>
<dbReference type="PROSITE" id="PS51126">
    <property type="entry name" value="DILUTE"/>
    <property type="match status" value="1"/>
</dbReference>
<dbReference type="Proteomes" id="UP001255856">
    <property type="component" value="Unassembled WGS sequence"/>
</dbReference>
<evidence type="ECO:0000259" key="3">
    <source>
        <dbReference type="PROSITE" id="PS51126"/>
    </source>
</evidence>
<evidence type="ECO:0000256" key="1">
    <source>
        <dbReference type="SAM" id="Coils"/>
    </source>
</evidence>
<feature type="compositionally biased region" description="Low complexity" evidence="2">
    <location>
        <begin position="239"/>
        <end position="250"/>
    </location>
</feature>
<accession>A0AAD9MG58</accession>
<feature type="region of interest" description="Disordered" evidence="2">
    <location>
        <begin position="229"/>
        <end position="250"/>
    </location>
</feature>
<evidence type="ECO:0000313" key="4">
    <source>
        <dbReference type="EMBL" id="KAK2076124.1"/>
    </source>
</evidence>
<protein>
    <recommendedName>
        <fullName evidence="3">Dilute domain-containing protein</fullName>
    </recommendedName>
</protein>